<feature type="chain" id="PRO_5036017537" description="Folate receptor-like domain-containing protein" evidence="1">
    <location>
        <begin position="21"/>
        <end position="221"/>
    </location>
</feature>
<organism evidence="2">
    <name type="scientific">Auxenochlorella protothecoides</name>
    <name type="common">Green microalga</name>
    <name type="synonym">Chlorella protothecoides</name>
    <dbReference type="NCBI Taxonomy" id="3075"/>
    <lineage>
        <taxon>Eukaryota</taxon>
        <taxon>Viridiplantae</taxon>
        <taxon>Chlorophyta</taxon>
        <taxon>core chlorophytes</taxon>
        <taxon>Trebouxiophyceae</taxon>
        <taxon>Chlorellales</taxon>
        <taxon>Chlorellaceae</taxon>
        <taxon>Auxenochlorella</taxon>
    </lineage>
</organism>
<proteinExistence type="predicted"/>
<gene>
    <name evidence="3" type="ORF">APUTEX25_004524</name>
    <name evidence="2" type="ORF">g.549</name>
</gene>
<name>A0A1D2A2G4_AUXPR</name>
<dbReference type="EMBL" id="GDKF01005361">
    <property type="protein sequence ID" value="JAT73261.1"/>
    <property type="molecule type" value="Transcribed_RNA"/>
</dbReference>
<accession>A0A1D2A2G4</accession>
<dbReference type="EMBL" id="QOKY01000154">
    <property type="protein sequence ID" value="RMZ56100.1"/>
    <property type="molecule type" value="Genomic_DNA"/>
</dbReference>
<reference evidence="3" key="4">
    <citation type="submission" date="2018-11" db="EMBL/GenBank/DDBJ databases">
        <title>Characterization of plant carbon substrate utilization by Auxenochlorella protothecoides.</title>
        <authorList>
            <person name="Vogler B.W."/>
            <person name="Starkenburg S.R."/>
            <person name="Sudasinghe N."/>
            <person name="Schambach J.Y."/>
            <person name="Rollin J.A."/>
            <person name="Pattathil S."/>
            <person name="Barry A.N."/>
        </authorList>
    </citation>
    <scope>NUCLEOTIDE SEQUENCE [LARGE SCALE GENOMIC DNA]</scope>
    <source>
        <strain evidence="3">UTEX 25</strain>
    </source>
</reference>
<feature type="signal peptide" evidence="1">
    <location>
        <begin position="1"/>
        <end position="20"/>
    </location>
</feature>
<dbReference type="Proteomes" id="UP000279271">
    <property type="component" value="Unassembled WGS sequence"/>
</dbReference>
<evidence type="ECO:0000313" key="3">
    <source>
        <dbReference type="EMBL" id="RMZ56100.1"/>
    </source>
</evidence>
<reference evidence="2" key="1">
    <citation type="submission" date="2015-08" db="EMBL/GenBank/DDBJ databases">
        <authorList>
            <person name="Babu N.S."/>
            <person name="Beckwith C.J."/>
            <person name="Beseler K.G."/>
            <person name="Brison A."/>
            <person name="Carone J.V."/>
            <person name="Caskin T.P."/>
            <person name="Diamond M."/>
            <person name="Durham M.E."/>
            <person name="Foxe J.M."/>
            <person name="Go M."/>
            <person name="Henderson B.A."/>
            <person name="Jones I.B."/>
            <person name="McGettigan J.A."/>
            <person name="Micheletti S.J."/>
            <person name="Nasrallah M.E."/>
            <person name="Ortiz D."/>
            <person name="Piller C.R."/>
            <person name="Privatt S.R."/>
            <person name="Schneider S.L."/>
            <person name="Sharp S."/>
            <person name="Smith T.C."/>
            <person name="Stanton J.D."/>
            <person name="Ullery H.E."/>
            <person name="Wilson R.J."/>
            <person name="Serrano M.G."/>
            <person name="Buck G."/>
            <person name="Lee V."/>
            <person name="Wang Y."/>
            <person name="Carvalho R."/>
            <person name="Voegtly L."/>
            <person name="Shi R."/>
            <person name="Duckworth R."/>
            <person name="Johnson A."/>
            <person name="Loviza R."/>
            <person name="Walstead R."/>
            <person name="Shah Z."/>
            <person name="Kiflezghi M."/>
            <person name="Wade K."/>
            <person name="Ball S.L."/>
            <person name="Bradley K.W."/>
            <person name="Asai D.J."/>
            <person name="Bowman C.A."/>
            <person name="Russell D.A."/>
            <person name="Pope W.H."/>
            <person name="Jacobs-Sera D."/>
            <person name="Hendrix R.W."/>
            <person name="Hatfull G.F."/>
        </authorList>
    </citation>
    <scope>NUCLEOTIDE SEQUENCE</scope>
</reference>
<protein>
    <recommendedName>
        <fullName evidence="5">Folate receptor-like domain-containing protein</fullName>
    </recommendedName>
</protein>
<evidence type="ECO:0008006" key="5">
    <source>
        <dbReference type="Google" id="ProtNLM"/>
    </source>
</evidence>
<evidence type="ECO:0000313" key="2">
    <source>
        <dbReference type="EMBL" id="JAT73261.1"/>
    </source>
</evidence>
<evidence type="ECO:0000256" key="1">
    <source>
        <dbReference type="SAM" id="SignalP"/>
    </source>
</evidence>
<sequence length="221" mass="23600">MKATLPLLLLLAVLAPGVLGKGDDSITTEVTILSSTCLSLLDQVMASYTNAVEPYTAGGCNTTCLKECHQVVLDGIYATYHQDCPEQSQLVYCFNRFPATWAQYATLCGLFSLQDTTAEASAEAAALAEPSVYNASRSVAWSAPSVYDTNLRRLMALTAEAESEGGNVGCFPAFNDIDSFRVWMSGEYWSNIYSPPSNAGGIAVSVVFWVALVALGFSTKG</sequence>
<reference evidence="4" key="2">
    <citation type="journal article" date="2018" name="Algal Res.">
        <title>Characterization of plant carbon substrate utilization by Auxenochlorella protothecoides.</title>
        <authorList>
            <person name="Vogler B.W."/>
            <person name="Starkenburg S.R."/>
            <person name="Sudasinghe N."/>
            <person name="Schambach J.Y."/>
            <person name="Rollin J.A."/>
            <person name="Pattathil S."/>
            <person name="Barry A.N."/>
        </authorList>
    </citation>
    <scope>NUCLEOTIDE SEQUENCE [LARGE SCALE GENOMIC DNA]</scope>
    <source>
        <strain evidence="4">UTEX 25</strain>
    </source>
</reference>
<dbReference type="AlphaFoldDB" id="A0A1D2A2G4"/>
<evidence type="ECO:0000313" key="4">
    <source>
        <dbReference type="Proteomes" id="UP000279271"/>
    </source>
</evidence>
<keyword evidence="1" id="KW-0732">Signal</keyword>
<reference evidence="3" key="3">
    <citation type="submission" date="2018-10" db="EMBL/GenBank/DDBJ databases">
        <authorList>
            <person name="Hovde B."/>
            <person name="Zhang X."/>
        </authorList>
    </citation>
    <scope>NUCLEOTIDE SEQUENCE [LARGE SCALE GENOMIC DNA]</scope>
    <source>
        <strain evidence="3">UTEX 25</strain>
    </source>
</reference>